<dbReference type="InterPro" id="IPR039134">
    <property type="entry name" value="SMUG1"/>
</dbReference>
<feature type="domain" description="Uracil-DNA glycosylase-like" evidence="6">
    <location>
        <begin position="44"/>
        <end position="221"/>
    </location>
</feature>
<dbReference type="CDD" id="cd19374">
    <property type="entry name" value="UDG-F3_SMUG1-like"/>
    <property type="match status" value="1"/>
</dbReference>
<dbReference type="EC" id="3.2.2.-" evidence="7"/>
<dbReference type="GO" id="GO:0017065">
    <property type="term" value="F:single-strand selective uracil DNA N-glycosylase activity"/>
    <property type="evidence" value="ECO:0007669"/>
    <property type="project" value="InterPro"/>
</dbReference>
<evidence type="ECO:0000313" key="8">
    <source>
        <dbReference type="Proteomes" id="UP000557717"/>
    </source>
</evidence>
<keyword evidence="7" id="KW-0326">Glycosidase</keyword>
<dbReference type="Proteomes" id="UP000557717">
    <property type="component" value="Unassembled WGS sequence"/>
</dbReference>
<evidence type="ECO:0000256" key="3">
    <source>
        <dbReference type="ARBA" id="ARBA00022801"/>
    </source>
</evidence>
<dbReference type="AlphaFoldDB" id="A0A840VB27"/>
<keyword evidence="5" id="KW-0234">DNA repair</keyword>
<keyword evidence="4" id="KW-0238">DNA-binding</keyword>
<dbReference type="Pfam" id="PF03167">
    <property type="entry name" value="UDG"/>
    <property type="match status" value="1"/>
</dbReference>
<dbReference type="EMBL" id="JACHFD010000015">
    <property type="protein sequence ID" value="MBB5352754.1"/>
    <property type="molecule type" value="Genomic_DNA"/>
</dbReference>
<dbReference type="RefSeq" id="WP_343076049.1">
    <property type="nucleotide sequence ID" value="NZ_JACHFD010000015.1"/>
</dbReference>
<dbReference type="InterPro" id="IPR005122">
    <property type="entry name" value="Uracil-DNA_glycosylase-like"/>
</dbReference>
<dbReference type="FunFam" id="3.40.470.10:FF:000005">
    <property type="entry name" value="Single-strand selective monofunctional uracil DNA glycosylase"/>
    <property type="match status" value="1"/>
</dbReference>
<sequence>MSQPLIDAARKLTAELKPLRFSKASHVYLPTDYARKPHELYLSKYGSGEKRVVFLGMNPGPWGMAQTGVPFGEIPAVRDWMGIEAEVGKPDPEHPKRPIEGFACTRSEVSGRRLWGYFAEIFPQADDFFADHWVANYCPLVWMTDTGANLTPDKLPTAEMEPVEEACMDHLVETLRVMQPEFLIGVGAYAEGKLKTAAGRMGSKAKVGKVLHPSPASPAANRGWAEAAAKQLQALGVL</sequence>
<accession>A0A840VB27</accession>
<dbReference type="SUPFAM" id="SSF52141">
    <property type="entry name" value="Uracil-DNA glycosylase-like"/>
    <property type="match status" value="1"/>
</dbReference>
<keyword evidence="2" id="KW-0227">DNA damage</keyword>
<organism evidence="7 8">
    <name type="scientific">Haloferula luteola</name>
    <dbReference type="NCBI Taxonomy" id="595692"/>
    <lineage>
        <taxon>Bacteria</taxon>
        <taxon>Pseudomonadati</taxon>
        <taxon>Verrucomicrobiota</taxon>
        <taxon>Verrucomicrobiia</taxon>
        <taxon>Verrucomicrobiales</taxon>
        <taxon>Verrucomicrobiaceae</taxon>
        <taxon>Haloferula</taxon>
    </lineage>
</organism>
<name>A0A840VB27_9BACT</name>
<dbReference type="InterPro" id="IPR036895">
    <property type="entry name" value="Uracil-DNA_glycosylase-like_sf"/>
</dbReference>
<protein>
    <submittedName>
        <fullName evidence="7">Single-strand selective monofunctional uracil DNA glycosylase</fullName>
        <ecNumber evidence="7">3.2.2.-</ecNumber>
    </submittedName>
</protein>
<reference evidence="7 8" key="1">
    <citation type="submission" date="2020-08" db="EMBL/GenBank/DDBJ databases">
        <title>Genomic Encyclopedia of Type Strains, Phase IV (KMG-IV): sequencing the most valuable type-strain genomes for metagenomic binning, comparative biology and taxonomic classification.</title>
        <authorList>
            <person name="Goeker M."/>
        </authorList>
    </citation>
    <scope>NUCLEOTIDE SEQUENCE [LARGE SCALE GENOMIC DNA]</scope>
    <source>
        <strain evidence="7 8">YC6886</strain>
    </source>
</reference>
<evidence type="ECO:0000256" key="2">
    <source>
        <dbReference type="ARBA" id="ARBA00022763"/>
    </source>
</evidence>
<evidence type="ECO:0000313" key="7">
    <source>
        <dbReference type="EMBL" id="MBB5352754.1"/>
    </source>
</evidence>
<dbReference type="GO" id="GO:0006284">
    <property type="term" value="P:base-excision repair"/>
    <property type="evidence" value="ECO:0007669"/>
    <property type="project" value="InterPro"/>
</dbReference>
<comment type="caution">
    <text evidence="7">The sequence shown here is derived from an EMBL/GenBank/DDBJ whole genome shotgun (WGS) entry which is preliminary data.</text>
</comment>
<gene>
    <name evidence="7" type="ORF">HNR46_003002</name>
</gene>
<comment type="similarity">
    <text evidence="1">Belongs to the uracil-DNA glycosylase (UDG) superfamily. SMUG1 family.</text>
</comment>
<dbReference type="GO" id="GO:0000703">
    <property type="term" value="F:oxidized pyrimidine nucleobase lesion DNA N-glycosylase activity"/>
    <property type="evidence" value="ECO:0007669"/>
    <property type="project" value="TreeGrafter"/>
</dbReference>
<dbReference type="Gene3D" id="3.40.470.10">
    <property type="entry name" value="Uracil-DNA glycosylase-like domain"/>
    <property type="match status" value="1"/>
</dbReference>
<evidence type="ECO:0000259" key="6">
    <source>
        <dbReference type="Pfam" id="PF03167"/>
    </source>
</evidence>
<dbReference type="PANTHER" id="PTHR13235:SF2">
    <property type="entry name" value="SINGLE-STRAND SELECTIVE MONOFUNCTIONAL URACIL DNA GLYCOSYLASE"/>
    <property type="match status" value="1"/>
</dbReference>
<evidence type="ECO:0000256" key="1">
    <source>
        <dbReference type="ARBA" id="ARBA00007889"/>
    </source>
</evidence>
<proteinExistence type="inferred from homology"/>
<keyword evidence="8" id="KW-1185">Reference proteome</keyword>
<evidence type="ECO:0000256" key="5">
    <source>
        <dbReference type="ARBA" id="ARBA00023204"/>
    </source>
</evidence>
<dbReference type="GO" id="GO:0003677">
    <property type="term" value="F:DNA binding"/>
    <property type="evidence" value="ECO:0007669"/>
    <property type="project" value="UniProtKB-KW"/>
</dbReference>
<keyword evidence="3 7" id="KW-0378">Hydrolase</keyword>
<evidence type="ECO:0000256" key="4">
    <source>
        <dbReference type="ARBA" id="ARBA00023125"/>
    </source>
</evidence>
<dbReference type="PANTHER" id="PTHR13235">
    <property type="entry name" value="SINGLE-STRAND SELECTIVE MONOFUNCTIONAL URACIL DNA GLYCOSYLASE"/>
    <property type="match status" value="1"/>
</dbReference>